<evidence type="ECO:0000256" key="1">
    <source>
        <dbReference type="SAM" id="MobiDB-lite"/>
    </source>
</evidence>
<comment type="caution">
    <text evidence="2">The sequence shown here is derived from an EMBL/GenBank/DDBJ whole genome shotgun (WGS) entry which is preliminary data.</text>
</comment>
<evidence type="ECO:0000313" key="2">
    <source>
        <dbReference type="EMBL" id="KAK7573435.1"/>
    </source>
</evidence>
<evidence type="ECO:0000313" key="3">
    <source>
        <dbReference type="Proteomes" id="UP001367676"/>
    </source>
</evidence>
<accession>A0AAN9T4I5</accession>
<dbReference type="EMBL" id="JBBCAQ010000037">
    <property type="protein sequence ID" value="KAK7573435.1"/>
    <property type="molecule type" value="Genomic_DNA"/>
</dbReference>
<organism evidence="2 3">
    <name type="scientific">Parthenolecanium corni</name>
    <dbReference type="NCBI Taxonomy" id="536013"/>
    <lineage>
        <taxon>Eukaryota</taxon>
        <taxon>Metazoa</taxon>
        <taxon>Ecdysozoa</taxon>
        <taxon>Arthropoda</taxon>
        <taxon>Hexapoda</taxon>
        <taxon>Insecta</taxon>
        <taxon>Pterygota</taxon>
        <taxon>Neoptera</taxon>
        <taxon>Paraneoptera</taxon>
        <taxon>Hemiptera</taxon>
        <taxon>Sternorrhyncha</taxon>
        <taxon>Coccoidea</taxon>
        <taxon>Coccidae</taxon>
        <taxon>Parthenolecanium</taxon>
    </lineage>
</organism>
<gene>
    <name evidence="2" type="ORF">V9T40_010626</name>
</gene>
<dbReference type="Proteomes" id="UP001367676">
    <property type="component" value="Unassembled WGS sequence"/>
</dbReference>
<feature type="compositionally biased region" description="Basic residues" evidence="1">
    <location>
        <begin position="82"/>
        <end position="94"/>
    </location>
</feature>
<proteinExistence type="predicted"/>
<sequence>METLDGALLVAALWATLAAVAASLLRRLLGHWRNTRRLGRALRHFQSPPCLPIIGNIHLVFGNGRVRRRFPIELPDAATKSTKSRLRSPRRRRPSPAAENRRPKNVAKAEAAEWRGSTTRRCGRPSQRLRLVFSAPFGHDATTDGRDKWTVPARKKNCTAISASP</sequence>
<keyword evidence="3" id="KW-1185">Reference proteome</keyword>
<feature type="region of interest" description="Disordered" evidence="1">
    <location>
        <begin position="72"/>
        <end position="125"/>
    </location>
</feature>
<dbReference type="AlphaFoldDB" id="A0AAN9T4I5"/>
<protein>
    <submittedName>
        <fullName evidence="2">Uncharacterized protein</fullName>
    </submittedName>
</protein>
<reference evidence="2 3" key="1">
    <citation type="submission" date="2024-03" db="EMBL/GenBank/DDBJ databases">
        <title>Adaptation during the transition from Ophiocordyceps entomopathogen to insect associate is accompanied by gene loss and intensified selection.</title>
        <authorList>
            <person name="Ward C.M."/>
            <person name="Onetto C.A."/>
            <person name="Borneman A.R."/>
        </authorList>
    </citation>
    <scope>NUCLEOTIDE SEQUENCE [LARGE SCALE GENOMIC DNA]</scope>
    <source>
        <strain evidence="2">AWRI1</strain>
        <tissue evidence="2">Single Adult Female</tissue>
    </source>
</reference>
<name>A0AAN9T4I5_9HEMI</name>